<evidence type="ECO:0000256" key="5">
    <source>
        <dbReference type="ARBA" id="ARBA00022618"/>
    </source>
</evidence>
<dbReference type="InterPro" id="IPR004107">
    <property type="entry name" value="Integrase_SAM-like_N"/>
</dbReference>
<evidence type="ECO:0000256" key="11">
    <source>
        <dbReference type="PROSITE-ProRule" id="PRU01248"/>
    </source>
</evidence>
<feature type="domain" description="Core-binding (CB)" evidence="13">
    <location>
        <begin position="14"/>
        <end position="94"/>
    </location>
</feature>
<keyword evidence="7" id="KW-0229">DNA integration</keyword>
<dbReference type="InterPro" id="IPR002104">
    <property type="entry name" value="Integrase_catalytic"/>
</dbReference>
<dbReference type="PROSITE" id="PS51900">
    <property type="entry name" value="CB"/>
    <property type="match status" value="1"/>
</dbReference>
<dbReference type="PANTHER" id="PTHR30349:SF77">
    <property type="entry name" value="TYROSINE RECOMBINASE XERC"/>
    <property type="match status" value="1"/>
</dbReference>
<sequence length="295" mass="34270">MENIRLVENEIVSKKTREIINEYLLYLDSGNRSKQTTLKYSYVLEDFFGAVDKAINELDAEDVLEYIYTGLKGLKDTTISGVLSSLSAFFKYCQKKGYIEKEKKLIKKRWKPKLKKALPRSITESNFAKLRVYIQTLPLRDRLLVELTYATACRVGELQKIDVEDIDLENRTISITGKGNIMRKANFDVTCQFLLDEYLKNHPTEKKPTPLFLSNRNKRLSKRAISHIFKKISEDLGIKLTPHMLRHTRATAQYEQGAPINYIKNFLGHKSISTTLIYTKIGIKRLDKLYRKCME</sequence>
<keyword evidence="8 11" id="KW-0238">DNA-binding</keyword>
<reference evidence="14" key="2">
    <citation type="submission" date="2024-06" db="EMBL/GenBank/DDBJ databases">
        <authorList>
            <person name="Petrova K.O."/>
            <person name="Toshchakov S.V."/>
            <person name="Boltjanskaja Y.V."/>
            <person name="Kevbrin V.V."/>
        </authorList>
    </citation>
    <scope>NUCLEOTIDE SEQUENCE</scope>
    <source>
        <strain evidence="14">Z-710</strain>
    </source>
</reference>
<dbReference type="Gene3D" id="1.10.150.130">
    <property type="match status" value="1"/>
</dbReference>
<evidence type="ECO:0000313" key="14">
    <source>
        <dbReference type="EMBL" id="XCI27679.1"/>
    </source>
</evidence>
<organism evidence="14">
    <name type="scientific">Proteinivorax hydrogeniformans</name>
    <dbReference type="NCBI Taxonomy" id="1826727"/>
    <lineage>
        <taxon>Bacteria</taxon>
        <taxon>Bacillati</taxon>
        <taxon>Bacillota</taxon>
        <taxon>Clostridia</taxon>
        <taxon>Eubacteriales</taxon>
        <taxon>Proteinivoracaceae</taxon>
        <taxon>Proteinivorax</taxon>
    </lineage>
</organism>
<feature type="domain" description="Tyr recombinase" evidence="12">
    <location>
        <begin position="117"/>
        <end position="291"/>
    </location>
</feature>
<comment type="subcellular location">
    <subcellularLocation>
        <location evidence="2">Cytoplasm</location>
    </subcellularLocation>
</comment>
<evidence type="ECO:0000256" key="8">
    <source>
        <dbReference type="ARBA" id="ARBA00023125"/>
    </source>
</evidence>
<dbReference type="InterPro" id="IPR010998">
    <property type="entry name" value="Integrase_recombinase_N"/>
</dbReference>
<dbReference type="GO" id="GO:0051301">
    <property type="term" value="P:cell division"/>
    <property type="evidence" value="ECO:0007669"/>
    <property type="project" value="UniProtKB-KW"/>
</dbReference>
<accession>A0AAU8HPU3</accession>
<keyword evidence="9" id="KW-0233">DNA recombination</keyword>
<dbReference type="GO" id="GO:0005737">
    <property type="term" value="C:cytoplasm"/>
    <property type="evidence" value="ECO:0007669"/>
    <property type="project" value="UniProtKB-SubCell"/>
</dbReference>
<reference evidence="14" key="1">
    <citation type="journal article" date="2018" name="Antonie Van Leeuwenhoek">
        <title>Proteinivorax hydrogeniformans sp. nov., an anaerobic, haloalkaliphilic bacterium fermenting proteinaceous compounds with high hydrogen production.</title>
        <authorList>
            <person name="Boltyanskaya Y."/>
            <person name="Detkova E."/>
            <person name="Pimenov N."/>
            <person name="Kevbrin V."/>
        </authorList>
    </citation>
    <scope>NUCLEOTIDE SEQUENCE</scope>
    <source>
        <strain evidence="14">Z-710</strain>
    </source>
</reference>
<dbReference type="GO" id="GO:0015074">
    <property type="term" value="P:DNA integration"/>
    <property type="evidence" value="ECO:0007669"/>
    <property type="project" value="UniProtKB-KW"/>
</dbReference>
<keyword evidence="6" id="KW-0159">Chromosome partition</keyword>
<evidence type="ECO:0000256" key="3">
    <source>
        <dbReference type="ARBA" id="ARBA00008857"/>
    </source>
</evidence>
<evidence type="ECO:0000256" key="7">
    <source>
        <dbReference type="ARBA" id="ARBA00022908"/>
    </source>
</evidence>
<dbReference type="InterPro" id="IPR011010">
    <property type="entry name" value="DNA_brk_join_enz"/>
</dbReference>
<dbReference type="PANTHER" id="PTHR30349">
    <property type="entry name" value="PHAGE INTEGRASE-RELATED"/>
    <property type="match status" value="1"/>
</dbReference>
<name>A0AAU8HPU3_9FIRM</name>
<dbReference type="AlphaFoldDB" id="A0AAU8HPU3"/>
<gene>
    <name evidence="14" type="ORF">PRVXH_001588</name>
</gene>
<evidence type="ECO:0000256" key="1">
    <source>
        <dbReference type="ARBA" id="ARBA00003283"/>
    </source>
</evidence>
<dbReference type="GO" id="GO:0007059">
    <property type="term" value="P:chromosome segregation"/>
    <property type="evidence" value="ECO:0007669"/>
    <property type="project" value="UniProtKB-KW"/>
</dbReference>
<protein>
    <submittedName>
        <fullName evidence="14">Tyrosine-type recombinase/integrase</fullName>
    </submittedName>
</protein>
<dbReference type="SUPFAM" id="SSF56349">
    <property type="entry name" value="DNA breaking-rejoining enzymes"/>
    <property type="match status" value="1"/>
</dbReference>
<dbReference type="Gene3D" id="1.10.443.10">
    <property type="entry name" value="Intergrase catalytic core"/>
    <property type="match status" value="1"/>
</dbReference>
<evidence type="ECO:0000256" key="9">
    <source>
        <dbReference type="ARBA" id="ARBA00023172"/>
    </source>
</evidence>
<dbReference type="RefSeq" id="WP_353892256.1">
    <property type="nucleotide sequence ID" value="NZ_CP159485.1"/>
</dbReference>
<evidence type="ECO:0000256" key="10">
    <source>
        <dbReference type="ARBA" id="ARBA00023306"/>
    </source>
</evidence>
<evidence type="ECO:0000256" key="4">
    <source>
        <dbReference type="ARBA" id="ARBA00022490"/>
    </source>
</evidence>
<dbReference type="InterPro" id="IPR013762">
    <property type="entry name" value="Integrase-like_cat_sf"/>
</dbReference>
<dbReference type="GO" id="GO:0006310">
    <property type="term" value="P:DNA recombination"/>
    <property type="evidence" value="ECO:0007669"/>
    <property type="project" value="UniProtKB-KW"/>
</dbReference>
<keyword evidence="10" id="KW-0131">Cell cycle</keyword>
<dbReference type="GO" id="GO:0003677">
    <property type="term" value="F:DNA binding"/>
    <property type="evidence" value="ECO:0007669"/>
    <property type="project" value="UniProtKB-UniRule"/>
</dbReference>
<dbReference type="InterPro" id="IPR050090">
    <property type="entry name" value="Tyrosine_recombinase_XerCD"/>
</dbReference>
<comment type="similarity">
    <text evidence="3">Belongs to the 'phage' integrase family.</text>
</comment>
<proteinExistence type="inferred from homology"/>
<dbReference type="EMBL" id="CP159485">
    <property type="protein sequence ID" value="XCI27679.1"/>
    <property type="molecule type" value="Genomic_DNA"/>
</dbReference>
<dbReference type="PROSITE" id="PS51898">
    <property type="entry name" value="TYR_RECOMBINASE"/>
    <property type="match status" value="1"/>
</dbReference>
<dbReference type="InterPro" id="IPR044068">
    <property type="entry name" value="CB"/>
</dbReference>
<keyword evidence="5" id="KW-0132">Cell division</keyword>
<keyword evidence="4" id="KW-0963">Cytoplasm</keyword>
<evidence type="ECO:0000259" key="12">
    <source>
        <dbReference type="PROSITE" id="PS51898"/>
    </source>
</evidence>
<dbReference type="Pfam" id="PF02899">
    <property type="entry name" value="Phage_int_SAM_1"/>
    <property type="match status" value="1"/>
</dbReference>
<evidence type="ECO:0000256" key="6">
    <source>
        <dbReference type="ARBA" id="ARBA00022829"/>
    </source>
</evidence>
<evidence type="ECO:0000256" key="2">
    <source>
        <dbReference type="ARBA" id="ARBA00004496"/>
    </source>
</evidence>
<dbReference type="Pfam" id="PF00589">
    <property type="entry name" value="Phage_integrase"/>
    <property type="match status" value="1"/>
</dbReference>
<evidence type="ECO:0000259" key="13">
    <source>
        <dbReference type="PROSITE" id="PS51900"/>
    </source>
</evidence>
<comment type="function">
    <text evidence="1">Site-specific tyrosine recombinase, which acts by catalyzing the cutting and rejoining of the recombining DNA molecules.</text>
</comment>